<proteinExistence type="predicted"/>
<dbReference type="InterPro" id="IPR000719">
    <property type="entry name" value="Prot_kinase_dom"/>
</dbReference>
<keyword evidence="5" id="KW-1133">Transmembrane helix</keyword>
<dbReference type="PANTHER" id="PTHR43289:SF6">
    <property type="entry name" value="SERINE_THREONINE-PROTEIN KINASE NEKL-3"/>
    <property type="match status" value="1"/>
</dbReference>
<sequence length="653" mass="71333">MSAIDNADLDDYTVLSPRFAAGKSKNAQRSEADYRFTDYYSLCGTVGQGGVGRVLLGFDERIGRQVAIKEMLTSDETADPEIRRRFLREAQITGRLEHPGIVPVYEMGTTSQGTPYYVMRLVRGQTLAEALAACHSEQPEQALAKRLQLLDRLIDVCEAMAYAHSKGVVHRDLKPSNIVLGQFGETIILDWGLAKIGIEADVIRRAAPTATLDASEEELTQVGEILGTPAYMAPEQVDHHFGEVDARTDVFALGCILYHILVGRPPLRGSLSSIVEQLKSKTPLPSARKGPASAPPELIAICDKALAKDKLHRFRDAAELTEELRAFRDGRLVSAYAYSRRELLRRFIARNKAALSAGLAVMIAIAAGAVLAVHFAMDARKEQQVAVAERHIALQARERAESALADVTRISNENLTAADQIAEDIVNAIDAIKNDMAEIGNSIRNLGNGKIAAPALSALLARHPEVELFASVLAAGTITAVAPAESADTVTPDTFRFESGAPAADSGEPTLSRVYETPQGFDAITLALPMKRGRQVQGFISARLKPAEFLGRLLPAGLQTGQRTVWIIEDSGFILYDTDTDEIGENLFREERFNEIPELRQLPRQIADQEAGIGYYHTPAHGNSQASNRIAAWQTARPTKNRSWKVVVLEKWG</sequence>
<evidence type="ECO:0000313" key="7">
    <source>
        <dbReference type="EMBL" id="CAI8959995.1"/>
    </source>
</evidence>
<gene>
    <name evidence="7" type="ORF">MSZNOR_4639</name>
</gene>
<evidence type="ECO:0000256" key="2">
    <source>
        <dbReference type="ARBA" id="ARBA00022741"/>
    </source>
</evidence>
<evidence type="ECO:0000256" key="3">
    <source>
        <dbReference type="ARBA" id="ARBA00022777"/>
    </source>
</evidence>
<dbReference type="PANTHER" id="PTHR43289">
    <property type="entry name" value="MITOGEN-ACTIVATED PROTEIN KINASE KINASE KINASE 20-RELATED"/>
    <property type="match status" value="1"/>
</dbReference>
<keyword evidence="5" id="KW-0472">Membrane</keyword>
<dbReference type="PROSITE" id="PS50011">
    <property type="entry name" value="PROTEIN_KINASE_DOM"/>
    <property type="match status" value="1"/>
</dbReference>
<evidence type="ECO:0000313" key="8">
    <source>
        <dbReference type="Proteomes" id="UP001162030"/>
    </source>
</evidence>
<dbReference type="InterPro" id="IPR011009">
    <property type="entry name" value="Kinase-like_dom_sf"/>
</dbReference>
<organism evidence="7 8">
    <name type="scientific">Methylocaldum szegediense</name>
    <dbReference type="NCBI Taxonomy" id="73780"/>
    <lineage>
        <taxon>Bacteria</taxon>
        <taxon>Pseudomonadati</taxon>
        <taxon>Pseudomonadota</taxon>
        <taxon>Gammaproteobacteria</taxon>
        <taxon>Methylococcales</taxon>
        <taxon>Methylococcaceae</taxon>
        <taxon>Methylocaldum</taxon>
    </lineage>
</organism>
<dbReference type="SMART" id="SM00220">
    <property type="entry name" value="S_TKc"/>
    <property type="match status" value="1"/>
</dbReference>
<keyword evidence="8" id="KW-1185">Reference proteome</keyword>
<dbReference type="Gene3D" id="1.10.510.10">
    <property type="entry name" value="Transferase(Phosphotransferase) domain 1"/>
    <property type="match status" value="1"/>
</dbReference>
<dbReference type="EMBL" id="OX458333">
    <property type="protein sequence ID" value="CAI8959995.1"/>
    <property type="molecule type" value="Genomic_DNA"/>
</dbReference>
<dbReference type="RefSeq" id="WP_026609945.1">
    <property type="nucleotide sequence ID" value="NZ_OX458333.1"/>
</dbReference>
<dbReference type="InterPro" id="IPR008271">
    <property type="entry name" value="Ser/Thr_kinase_AS"/>
</dbReference>
<dbReference type="EC" id="2.7.11.1" evidence="7"/>
<dbReference type="Pfam" id="PF00069">
    <property type="entry name" value="Pkinase"/>
    <property type="match status" value="1"/>
</dbReference>
<dbReference type="GO" id="GO:0004674">
    <property type="term" value="F:protein serine/threonine kinase activity"/>
    <property type="evidence" value="ECO:0007669"/>
    <property type="project" value="UniProtKB-EC"/>
</dbReference>
<keyword evidence="5" id="KW-0812">Transmembrane</keyword>
<evidence type="ECO:0000256" key="5">
    <source>
        <dbReference type="SAM" id="Phobius"/>
    </source>
</evidence>
<dbReference type="Gene3D" id="3.30.200.20">
    <property type="entry name" value="Phosphorylase Kinase, domain 1"/>
    <property type="match status" value="1"/>
</dbReference>
<dbReference type="PROSITE" id="PS00108">
    <property type="entry name" value="PROTEIN_KINASE_ST"/>
    <property type="match status" value="1"/>
</dbReference>
<keyword evidence="1 7" id="KW-0808">Transferase</keyword>
<evidence type="ECO:0000259" key="6">
    <source>
        <dbReference type="PROSITE" id="PS50011"/>
    </source>
</evidence>
<evidence type="ECO:0000256" key="1">
    <source>
        <dbReference type="ARBA" id="ARBA00022679"/>
    </source>
</evidence>
<name>A0ABN8XCE3_9GAMM</name>
<keyword evidence="3" id="KW-0418">Kinase</keyword>
<protein>
    <submittedName>
        <fullName evidence="7">Eukaryotic-like serine/threonine-protein kinase</fullName>
        <ecNumber evidence="7">2.7.11.1</ecNumber>
    </submittedName>
</protein>
<dbReference type="CDD" id="cd14014">
    <property type="entry name" value="STKc_PknB_like"/>
    <property type="match status" value="1"/>
</dbReference>
<keyword evidence="2" id="KW-0547">Nucleotide-binding</keyword>
<dbReference type="Proteomes" id="UP001162030">
    <property type="component" value="Chromosome"/>
</dbReference>
<dbReference type="SUPFAM" id="SSF56112">
    <property type="entry name" value="Protein kinase-like (PK-like)"/>
    <property type="match status" value="1"/>
</dbReference>
<keyword evidence="4" id="KW-0067">ATP-binding</keyword>
<accession>A0ABN8XCE3</accession>
<reference evidence="7 8" key="1">
    <citation type="submission" date="2023-03" db="EMBL/GenBank/DDBJ databases">
        <authorList>
            <person name="Pearce D."/>
        </authorList>
    </citation>
    <scope>NUCLEOTIDE SEQUENCE [LARGE SCALE GENOMIC DNA]</scope>
    <source>
        <strain evidence="7">Msz</strain>
    </source>
</reference>
<feature type="transmembrane region" description="Helical" evidence="5">
    <location>
        <begin position="353"/>
        <end position="377"/>
    </location>
</feature>
<evidence type="ECO:0000256" key="4">
    <source>
        <dbReference type="ARBA" id="ARBA00022840"/>
    </source>
</evidence>
<feature type="domain" description="Protein kinase" evidence="6">
    <location>
        <begin position="40"/>
        <end position="328"/>
    </location>
</feature>